<proteinExistence type="predicted"/>
<name>A0A4Y5NVF0_9CAUD</name>
<gene>
    <name evidence="2" type="ORF">vBEcoSW011D_68</name>
</gene>
<evidence type="ECO:0000313" key="3">
    <source>
        <dbReference type="Proteomes" id="UP000306677"/>
    </source>
</evidence>
<dbReference type="EMBL" id="MK778457">
    <property type="protein sequence ID" value="QCW18511.1"/>
    <property type="molecule type" value="Genomic_DNA"/>
</dbReference>
<accession>A0A4Y5NVF0</accession>
<evidence type="ECO:0000256" key="1">
    <source>
        <dbReference type="SAM" id="MobiDB-lite"/>
    </source>
</evidence>
<dbReference type="SUPFAM" id="SSF50249">
    <property type="entry name" value="Nucleic acid-binding proteins"/>
    <property type="match status" value="1"/>
</dbReference>
<reference evidence="2 3" key="1">
    <citation type="submission" date="2019-04" db="EMBL/GenBank/DDBJ databases">
        <authorList>
            <person name="Wang X."/>
        </authorList>
    </citation>
    <scope>NUCLEOTIDE SEQUENCE [LARGE SCALE GENOMIC DNA]</scope>
</reference>
<evidence type="ECO:0000313" key="2">
    <source>
        <dbReference type="EMBL" id="QCW18511.1"/>
    </source>
</evidence>
<feature type="region of interest" description="Disordered" evidence="1">
    <location>
        <begin position="104"/>
        <end position="139"/>
    </location>
</feature>
<dbReference type="Proteomes" id="UP000306677">
    <property type="component" value="Segment"/>
</dbReference>
<organism evidence="2 3">
    <name type="scientific">Escherichia phage vB_EcoS_W011D</name>
    <dbReference type="NCBI Taxonomy" id="2575323"/>
    <lineage>
        <taxon>Viruses</taxon>
        <taxon>Duplodnaviria</taxon>
        <taxon>Heunggongvirae</taxon>
        <taxon>Uroviricota</taxon>
        <taxon>Caudoviricetes</taxon>
        <taxon>Drexlerviridae</taxon>
        <taxon>Tempevirinae</taxon>
        <taxon>Changchunvirus</taxon>
        <taxon>Changchunvirus W011D</taxon>
    </lineage>
</organism>
<protein>
    <submittedName>
        <fullName evidence="2">Single-stranded DNA binding protein</fullName>
    </submittedName>
</protein>
<dbReference type="InterPro" id="IPR012340">
    <property type="entry name" value="NA-bd_OB-fold"/>
</dbReference>
<feature type="compositionally biased region" description="Low complexity" evidence="1">
    <location>
        <begin position="107"/>
        <end position="131"/>
    </location>
</feature>
<sequence length="139" mass="15911">MPHIITGELRKEPYVKEGQNNSGAYKMYIVELSESIKDRQTQERIYTNYSATFFASSDAMRGWYDEALQQGKVISVSCEALKINNREHNGQMYSTLQMEQPRLVFSQRGAAAPQQSGQQQSQPQRQPAPQQTFDDDIPF</sequence>
<keyword evidence="3" id="KW-1185">Reference proteome</keyword>